<accession>A0ABT5T0M3</accession>
<protein>
    <submittedName>
        <fullName evidence="1">Uncharacterized protein</fullName>
    </submittedName>
</protein>
<dbReference type="Proteomes" id="UP001300763">
    <property type="component" value="Unassembled WGS sequence"/>
</dbReference>
<keyword evidence="2" id="KW-1185">Reference proteome</keyword>
<evidence type="ECO:0000313" key="1">
    <source>
        <dbReference type="EMBL" id="MDD7968554.1"/>
    </source>
</evidence>
<proteinExistence type="predicted"/>
<name>A0ABT5T0M3_9PSEU</name>
<organism evidence="1 2">
    <name type="scientific">Actinomycetospora lemnae</name>
    <dbReference type="NCBI Taxonomy" id="3019891"/>
    <lineage>
        <taxon>Bacteria</taxon>
        <taxon>Bacillati</taxon>
        <taxon>Actinomycetota</taxon>
        <taxon>Actinomycetes</taxon>
        <taxon>Pseudonocardiales</taxon>
        <taxon>Pseudonocardiaceae</taxon>
        <taxon>Actinomycetospora</taxon>
    </lineage>
</organism>
<dbReference type="RefSeq" id="WP_274203087.1">
    <property type="nucleotide sequence ID" value="NZ_JAQZAO010000013.1"/>
</dbReference>
<sequence>MIEPPSEVLAVAEVLSPGRRRTDRVMILDPGPPLTLTTFVLDGDLYRQEAEHRGRGVVDLGASVTLDLDAWAR</sequence>
<dbReference type="EMBL" id="JAQZAO010000013">
    <property type="protein sequence ID" value="MDD7968554.1"/>
    <property type="molecule type" value="Genomic_DNA"/>
</dbReference>
<gene>
    <name evidence="1" type="ORF">PGB27_24685</name>
</gene>
<reference evidence="1 2" key="1">
    <citation type="submission" date="2023-02" db="EMBL/GenBank/DDBJ databases">
        <title>Genome sequencing required for Actinomycetospora new species description.</title>
        <authorList>
            <person name="Saimee Y."/>
            <person name="Duangmal K."/>
        </authorList>
    </citation>
    <scope>NUCLEOTIDE SEQUENCE [LARGE SCALE GENOMIC DNA]</scope>
    <source>
        <strain evidence="1 2">DW7H6</strain>
    </source>
</reference>
<evidence type="ECO:0000313" key="2">
    <source>
        <dbReference type="Proteomes" id="UP001300763"/>
    </source>
</evidence>
<comment type="caution">
    <text evidence="1">The sequence shown here is derived from an EMBL/GenBank/DDBJ whole genome shotgun (WGS) entry which is preliminary data.</text>
</comment>